<evidence type="ECO:0000313" key="1">
    <source>
        <dbReference type="EMBL" id="QHS81937.1"/>
    </source>
</evidence>
<accession>A0A6C0AQ22</accession>
<reference evidence="1" key="1">
    <citation type="journal article" date="2020" name="Nature">
        <title>Giant virus diversity and host interactions through global metagenomics.</title>
        <authorList>
            <person name="Schulz F."/>
            <person name="Roux S."/>
            <person name="Paez-Espino D."/>
            <person name="Jungbluth S."/>
            <person name="Walsh D.A."/>
            <person name="Denef V.J."/>
            <person name="McMahon K.D."/>
            <person name="Konstantinidis K.T."/>
            <person name="Eloe-Fadrosh E.A."/>
            <person name="Kyrpides N.C."/>
            <person name="Woyke T."/>
        </authorList>
    </citation>
    <scope>NUCLEOTIDE SEQUENCE</scope>
    <source>
        <strain evidence="1">GVMAG-S-1101165-79</strain>
    </source>
</reference>
<protein>
    <submittedName>
        <fullName evidence="1">Uncharacterized protein</fullName>
    </submittedName>
</protein>
<dbReference type="EMBL" id="MN740762">
    <property type="protein sequence ID" value="QHS81937.1"/>
    <property type="molecule type" value="Genomic_DNA"/>
</dbReference>
<dbReference type="AlphaFoldDB" id="A0A6C0AQ22"/>
<proteinExistence type="predicted"/>
<name>A0A6C0AQ22_9ZZZZ</name>
<sequence length="85" mass="9995">MSEEKVNDEKIIQCPHCDKYIIMIKLNCGIFRHGIIKIDYTQIDPHCSKEQCDNYIENKLIFGCGKPFRVIMDGTEYKTEICDYI</sequence>
<organism evidence="1">
    <name type="scientific">viral metagenome</name>
    <dbReference type="NCBI Taxonomy" id="1070528"/>
    <lineage>
        <taxon>unclassified sequences</taxon>
        <taxon>metagenomes</taxon>
        <taxon>organismal metagenomes</taxon>
    </lineage>
</organism>